<keyword evidence="2" id="KW-0472">Membrane</keyword>
<feature type="transmembrane region" description="Helical" evidence="2">
    <location>
        <begin position="105"/>
        <end position="124"/>
    </location>
</feature>
<feature type="transmembrane region" description="Helical" evidence="2">
    <location>
        <begin position="130"/>
        <end position="148"/>
    </location>
</feature>
<feature type="compositionally biased region" description="Gly residues" evidence="1">
    <location>
        <begin position="234"/>
        <end position="266"/>
    </location>
</feature>
<dbReference type="EMBL" id="JBHTLK010000011">
    <property type="protein sequence ID" value="MFD1146314.1"/>
    <property type="molecule type" value="Genomic_DNA"/>
</dbReference>
<dbReference type="Proteomes" id="UP001597168">
    <property type="component" value="Unassembled WGS sequence"/>
</dbReference>
<feature type="compositionally biased region" description="Gly residues" evidence="1">
    <location>
        <begin position="212"/>
        <end position="224"/>
    </location>
</feature>
<protein>
    <submittedName>
        <fullName evidence="3">TIGR04222 domain-containing membrane protein</fullName>
    </submittedName>
</protein>
<evidence type="ECO:0000313" key="4">
    <source>
        <dbReference type="Proteomes" id="UP001597168"/>
    </source>
</evidence>
<dbReference type="RefSeq" id="WP_380719932.1">
    <property type="nucleotide sequence ID" value="NZ_JBHTLK010000011.1"/>
</dbReference>
<evidence type="ECO:0000313" key="3">
    <source>
        <dbReference type="EMBL" id="MFD1146314.1"/>
    </source>
</evidence>
<gene>
    <name evidence="3" type="ORF">ACFQ3T_04185</name>
</gene>
<sequence length="266" mass="25946">MGPAKLGPEEQAFLVGGPGRAAEVAVVALAESGAVRISREGLVSAVAQPGRHWSPLQAQVLRSLPGRLGDVITATAGSPEAHGLRQHLVDGGLVVPPGRRKAVRAVRGLLVVAAVAAVVLAIALDLSFGVAAGAVVGALVLVLALRPATRPLTGAGRKVVRRARMNAVPTYRLGMVVHHGLLGRVGRRYVWQELGLSAQAASTLRRKSRGAGSPGGASCGGGCGSCSSSSCGSGSSGSDGGSSGSDSGGGSSDSGGGGCGGGGGGD</sequence>
<dbReference type="NCBIfam" id="TIGR04222">
    <property type="entry name" value="near_uncomplex"/>
    <property type="match status" value="1"/>
</dbReference>
<keyword evidence="2" id="KW-1133">Transmembrane helix</keyword>
<reference evidence="4" key="1">
    <citation type="journal article" date="2019" name="Int. J. Syst. Evol. Microbiol.">
        <title>The Global Catalogue of Microorganisms (GCM) 10K type strain sequencing project: providing services to taxonomists for standard genome sequencing and annotation.</title>
        <authorList>
            <consortium name="The Broad Institute Genomics Platform"/>
            <consortium name="The Broad Institute Genome Sequencing Center for Infectious Disease"/>
            <person name="Wu L."/>
            <person name="Ma J."/>
        </authorList>
    </citation>
    <scope>NUCLEOTIDE SEQUENCE [LARGE SCALE GENOMIC DNA]</scope>
    <source>
        <strain evidence="4">CCUG 60214</strain>
    </source>
</reference>
<proteinExistence type="predicted"/>
<accession>A0ABW3QHE6</accession>
<comment type="caution">
    <text evidence="3">The sequence shown here is derived from an EMBL/GenBank/DDBJ whole genome shotgun (WGS) entry which is preliminary data.</text>
</comment>
<feature type="region of interest" description="Disordered" evidence="1">
    <location>
        <begin position="205"/>
        <end position="266"/>
    </location>
</feature>
<name>A0ABW3QHE6_9PSEU</name>
<evidence type="ECO:0000256" key="2">
    <source>
        <dbReference type="SAM" id="Phobius"/>
    </source>
</evidence>
<keyword evidence="2" id="KW-0812">Transmembrane</keyword>
<keyword evidence="4" id="KW-1185">Reference proteome</keyword>
<dbReference type="InterPro" id="IPR026467">
    <property type="entry name" value="Ser/Gly_Cys_C_dom"/>
</dbReference>
<evidence type="ECO:0000256" key="1">
    <source>
        <dbReference type="SAM" id="MobiDB-lite"/>
    </source>
</evidence>
<organism evidence="3 4">
    <name type="scientific">Saccharothrix hoggarensis</name>
    <dbReference type="NCBI Taxonomy" id="913853"/>
    <lineage>
        <taxon>Bacteria</taxon>
        <taxon>Bacillati</taxon>
        <taxon>Actinomycetota</taxon>
        <taxon>Actinomycetes</taxon>
        <taxon>Pseudonocardiales</taxon>
        <taxon>Pseudonocardiaceae</taxon>
        <taxon>Saccharothrix</taxon>
    </lineage>
</organism>